<dbReference type="AlphaFoldDB" id="A0A3E0VQD1"/>
<reference evidence="5 6" key="1">
    <citation type="submission" date="2017-04" db="EMBL/GenBank/DDBJ databases">
        <title>Comparative genome analysis of Subtercola boreus.</title>
        <authorList>
            <person name="Cho Y.-J."/>
            <person name="Cho A."/>
            <person name="Kim O.-S."/>
            <person name="Lee J.-I."/>
        </authorList>
    </citation>
    <scope>NUCLEOTIDE SEQUENCE [LARGE SCALE GENOMIC DNA]</scope>
    <source>
        <strain evidence="5 6">P27479</strain>
    </source>
</reference>
<evidence type="ECO:0000259" key="4">
    <source>
        <dbReference type="Pfam" id="PF13458"/>
    </source>
</evidence>
<comment type="similarity">
    <text evidence="1">Belongs to the leucine-binding protein family.</text>
</comment>
<feature type="chain" id="PRO_5017542065" description="Leucine-binding protein domain-containing protein" evidence="3">
    <location>
        <begin position="21"/>
        <end position="402"/>
    </location>
</feature>
<dbReference type="Proteomes" id="UP000256541">
    <property type="component" value="Unassembled WGS sequence"/>
</dbReference>
<comment type="caution">
    <text evidence="5">The sequence shown here is derived from an EMBL/GenBank/DDBJ whole genome shotgun (WGS) entry which is preliminary data.</text>
</comment>
<sequence length="402" mass="41751">MKRTSIAVLVVTAMCLTGCAAGGSSDGSTSGDVVKLGASLPLTGSLASFGPVFQDGYQAAVDEVNKAGGVTVDGKKEQVQLVVLDSTSDANTVADQTRTLVLQDGVAGLLGSVSPALTIPASNTADLEKVPLVSTLTPVGAWKAGNANGWQYAWDLFFDEAAQIQDLFPTADLTPTNKKVALFTDTEEDGIAQGALMEKEAPAAGYDVVYRAQFPVGTTDFSEYVNAAKAAGADVVIAQMIPPDSFALWKQMKALAFAPKVAFCEKCASQAAFQKQLGPLAEGTSTSLIASDPSSPEQQALTTRFSPKYGQTTDLNSVMAAYSAAKILLDAINTAGSTDGAKINDAISKTDSQYPIGTVKFDSTHAYAVPPATFQWQGDKQIQISPKSPTSGTLQAPVSGLQ</sequence>
<evidence type="ECO:0000256" key="3">
    <source>
        <dbReference type="SAM" id="SignalP"/>
    </source>
</evidence>
<dbReference type="InterPro" id="IPR051010">
    <property type="entry name" value="BCAA_transport"/>
</dbReference>
<protein>
    <recommendedName>
        <fullName evidence="4">Leucine-binding protein domain-containing protein</fullName>
    </recommendedName>
</protein>
<proteinExistence type="inferred from homology"/>
<dbReference type="OrthoDB" id="7337537at2"/>
<accession>A0A3E0VQD1</accession>
<feature type="domain" description="Leucine-binding protein" evidence="4">
    <location>
        <begin position="34"/>
        <end position="370"/>
    </location>
</feature>
<organism evidence="5 6">
    <name type="scientific">Subtercola boreus</name>
    <dbReference type="NCBI Taxonomy" id="120213"/>
    <lineage>
        <taxon>Bacteria</taxon>
        <taxon>Bacillati</taxon>
        <taxon>Actinomycetota</taxon>
        <taxon>Actinomycetes</taxon>
        <taxon>Micrococcales</taxon>
        <taxon>Microbacteriaceae</taxon>
        <taxon>Subtercola</taxon>
    </lineage>
</organism>
<dbReference type="PANTHER" id="PTHR30483">
    <property type="entry name" value="LEUCINE-SPECIFIC-BINDING PROTEIN"/>
    <property type="match status" value="1"/>
</dbReference>
<gene>
    <name evidence="5" type="ORF">B7R22_16815</name>
</gene>
<evidence type="ECO:0000313" key="6">
    <source>
        <dbReference type="Proteomes" id="UP000256541"/>
    </source>
</evidence>
<dbReference type="InterPro" id="IPR028081">
    <property type="entry name" value="Leu-bd"/>
</dbReference>
<feature type="signal peptide" evidence="3">
    <location>
        <begin position="1"/>
        <end position="20"/>
    </location>
</feature>
<dbReference type="EMBL" id="NBXB01000045">
    <property type="protein sequence ID" value="RFA12096.1"/>
    <property type="molecule type" value="Genomic_DNA"/>
</dbReference>
<dbReference type="PANTHER" id="PTHR30483:SF6">
    <property type="entry name" value="PERIPLASMIC BINDING PROTEIN OF ABC TRANSPORTER FOR NATURAL AMINO ACIDS"/>
    <property type="match status" value="1"/>
</dbReference>
<evidence type="ECO:0000313" key="5">
    <source>
        <dbReference type="EMBL" id="RFA12096.1"/>
    </source>
</evidence>
<dbReference type="Pfam" id="PF13458">
    <property type="entry name" value="Peripla_BP_6"/>
    <property type="match status" value="1"/>
</dbReference>
<evidence type="ECO:0000256" key="2">
    <source>
        <dbReference type="ARBA" id="ARBA00022729"/>
    </source>
</evidence>
<dbReference type="CDD" id="cd06338">
    <property type="entry name" value="PBP1_ABC_ligand_binding-like"/>
    <property type="match status" value="1"/>
</dbReference>
<dbReference type="InterPro" id="IPR028082">
    <property type="entry name" value="Peripla_BP_I"/>
</dbReference>
<keyword evidence="2 3" id="KW-0732">Signal</keyword>
<dbReference type="Gene3D" id="3.40.50.2300">
    <property type="match status" value="2"/>
</dbReference>
<evidence type="ECO:0000256" key="1">
    <source>
        <dbReference type="ARBA" id="ARBA00010062"/>
    </source>
</evidence>
<name>A0A3E0VQD1_9MICO</name>
<dbReference type="SUPFAM" id="SSF53822">
    <property type="entry name" value="Periplasmic binding protein-like I"/>
    <property type="match status" value="1"/>
</dbReference>